<proteinExistence type="predicted"/>
<gene>
    <name evidence="2" type="ORF">THTE_2095</name>
</gene>
<dbReference type="AlphaFoldDB" id="A0A286RFH9"/>
<evidence type="ECO:0000259" key="1">
    <source>
        <dbReference type="Pfam" id="PF05157"/>
    </source>
</evidence>
<evidence type="ECO:0000313" key="3">
    <source>
        <dbReference type="Proteomes" id="UP000215086"/>
    </source>
</evidence>
<dbReference type="Gene3D" id="3.30.300.160">
    <property type="entry name" value="Type II secretion system, protein E, N-terminal domain"/>
    <property type="match status" value="3"/>
</dbReference>
<dbReference type="Proteomes" id="UP000215086">
    <property type="component" value="Chromosome"/>
</dbReference>
<dbReference type="Pfam" id="PF05157">
    <property type="entry name" value="MshEN"/>
    <property type="match status" value="3"/>
</dbReference>
<feature type="domain" description="Type II secretion system protein GspE N-terminal" evidence="1">
    <location>
        <begin position="37"/>
        <end position="122"/>
    </location>
</feature>
<accession>A0A286RFH9</accession>
<name>A0A286RFH9_9BACT</name>
<dbReference type="PANTHER" id="PTHR30258">
    <property type="entry name" value="TYPE II SECRETION SYSTEM PROTEIN GSPE-RELATED"/>
    <property type="match status" value="1"/>
</dbReference>
<dbReference type="OrthoDB" id="5519672at2"/>
<feature type="domain" description="Type II secretion system protein GspE N-terminal" evidence="1">
    <location>
        <begin position="707"/>
        <end position="791"/>
    </location>
</feature>
<sequence>MNAPDQERARFGASANFSNAEDARLVELAEQKAARLGFRFVDVRAVHPSPQILRLVPADFARSFQILPIEFDQDRLVVAMSDPPSPEMSDRLRFALDHPVRVVLAVKEHLMEAIERAYGKGTAQESSPGAEAAEVPPSASVEFVEVREEEEAPGEAAAVDPESPEITRAIQSVVGEAIRLGATRAALVHYHGTTKVGYKVHDGICTRADIPFELLAPMAARMLAMVNFYGYVKVVARGTERKIRVGCRTTPYGLSLILDFDKDDSAVQAAREKAVLLGYGFDDLERVQIPAEVLATVPADIARAYHILPLSLKGDIVTLAFVEPPTPQLSDELRFTLGRPFEIVLAPEGRVRTLVERLYGPAEPEVVALLLAELARPLPVVETPRPAEWTRPVPSSGHPAEAVFHYLRQFATEKLLDLFEDIRRRPKLCIRSAEKWQVDVVIPRAEMISVLPASLRSYLENRLWLVRENIIARLFNILAQKEQVRSIALAYALYVAACRMSQGEREVPLDPVLLVDEWFNFLFCYALKLNPSLESNSGLLNYLTNHSEEFAERVAQIAEDPSLVQDVGAAKRWLENLSRQVVIRDLIDEKCGIPEAMLHLFVAEAHHYSASHMLILPRDEYLEIVYRVQNRLFATTRFPVCWFFPVLSRLMCCLIDHAEWQTSVAGQPVRAAVRLVATPGGLAALVEFRQDPRVLDTAQALAVSANCRFMRLHDIEVPPGALQLMDVAVARHLGLLPLGMEGDAVVIATAQPPTARRLQELQILFNRPIEVVIAPEPELLAAIYRHYPPPHRFEASPMATYIFQQYTGLLKPGV</sequence>
<dbReference type="InterPro" id="IPR037257">
    <property type="entry name" value="T2SS_E_N_sf"/>
</dbReference>
<dbReference type="KEGG" id="ttf:THTE_2095"/>
<evidence type="ECO:0000313" key="2">
    <source>
        <dbReference type="EMBL" id="ASV74697.1"/>
    </source>
</evidence>
<dbReference type="EMBL" id="CP018477">
    <property type="protein sequence ID" value="ASV74697.1"/>
    <property type="molecule type" value="Genomic_DNA"/>
</dbReference>
<keyword evidence="3" id="KW-1185">Reference proteome</keyword>
<protein>
    <submittedName>
        <fullName evidence="2">General secretion pathway protein E</fullName>
    </submittedName>
</protein>
<dbReference type="RefSeq" id="WP_095414944.1">
    <property type="nucleotide sequence ID" value="NZ_CP018477.1"/>
</dbReference>
<dbReference type="SUPFAM" id="SSF160246">
    <property type="entry name" value="EspE N-terminal domain-like"/>
    <property type="match status" value="3"/>
</dbReference>
<dbReference type="PANTHER" id="PTHR30258:SF1">
    <property type="entry name" value="PROTEIN TRANSPORT PROTEIN HOFB HOMOLOG"/>
    <property type="match status" value="1"/>
</dbReference>
<dbReference type="InterPro" id="IPR007831">
    <property type="entry name" value="T2SS_GspE_N"/>
</dbReference>
<feature type="domain" description="Type II secretion system protein GspE N-terminal" evidence="1">
    <location>
        <begin position="277"/>
        <end position="363"/>
    </location>
</feature>
<dbReference type="GO" id="GO:0016887">
    <property type="term" value="F:ATP hydrolysis activity"/>
    <property type="evidence" value="ECO:0007669"/>
    <property type="project" value="TreeGrafter"/>
</dbReference>
<reference evidence="2 3" key="1">
    <citation type="journal article" name="Front. Microbiol.">
        <title>Sugar Metabolism of the First Thermophilic Planctomycete Thermogutta terrifontis: Comparative Genomic and Transcriptomic Approaches.</title>
        <authorList>
            <person name="Elcheninov A.G."/>
            <person name="Menzel P."/>
            <person name="Gudbergsdottir S.R."/>
            <person name="Slesarev A.I."/>
            <person name="Kadnikov V.V."/>
            <person name="Krogh A."/>
            <person name="Bonch-Osmolovskaya E.A."/>
            <person name="Peng X."/>
            <person name="Kublanov I.V."/>
        </authorList>
    </citation>
    <scope>NUCLEOTIDE SEQUENCE [LARGE SCALE GENOMIC DNA]</scope>
    <source>
        <strain evidence="2 3">R1</strain>
    </source>
</reference>
<organism evidence="2 3">
    <name type="scientific">Thermogutta terrifontis</name>
    <dbReference type="NCBI Taxonomy" id="1331910"/>
    <lineage>
        <taxon>Bacteria</taxon>
        <taxon>Pseudomonadati</taxon>
        <taxon>Planctomycetota</taxon>
        <taxon>Planctomycetia</taxon>
        <taxon>Pirellulales</taxon>
        <taxon>Thermoguttaceae</taxon>
        <taxon>Thermogutta</taxon>
    </lineage>
</organism>
<dbReference type="GO" id="GO:0005886">
    <property type="term" value="C:plasma membrane"/>
    <property type="evidence" value="ECO:0007669"/>
    <property type="project" value="TreeGrafter"/>
</dbReference>